<dbReference type="EMBL" id="JBIMZQ010000038">
    <property type="protein sequence ID" value="KAL3661022.1"/>
    <property type="molecule type" value="Genomic_DNA"/>
</dbReference>
<name>A0ABD3F2I9_9STRA</name>
<dbReference type="Proteomes" id="UP001632037">
    <property type="component" value="Unassembled WGS sequence"/>
</dbReference>
<keyword evidence="3" id="KW-1185">Reference proteome</keyword>
<keyword evidence="1" id="KW-0732">Signal</keyword>
<feature type="chain" id="PRO_5044832028" description="RxLR effector protein" evidence="1">
    <location>
        <begin position="25"/>
        <end position="115"/>
    </location>
</feature>
<sequence>MHLTKPLFAIAAVLIASSDNLVTASKAATSTNTQDGLYAEIFNVKDGVVTKKMRVPLGDVEQYTATDFEQLESAFSSEERAAVTLPRGFDTFFKYLGKFVTFFKKSNRRLGIEEA</sequence>
<accession>A0ABD3F2I9</accession>
<organism evidence="2 3">
    <name type="scientific">Phytophthora oleae</name>
    <dbReference type="NCBI Taxonomy" id="2107226"/>
    <lineage>
        <taxon>Eukaryota</taxon>
        <taxon>Sar</taxon>
        <taxon>Stramenopiles</taxon>
        <taxon>Oomycota</taxon>
        <taxon>Peronosporomycetes</taxon>
        <taxon>Peronosporales</taxon>
        <taxon>Peronosporaceae</taxon>
        <taxon>Phytophthora</taxon>
    </lineage>
</organism>
<evidence type="ECO:0000256" key="1">
    <source>
        <dbReference type="SAM" id="SignalP"/>
    </source>
</evidence>
<evidence type="ECO:0000313" key="3">
    <source>
        <dbReference type="Proteomes" id="UP001632037"/>
    </source>
</evidence>
<dbReference type="AlphaFoldDB" id="A0ABD3F2I9"/>
<evidence type="ECO:0008006" key="4">
    <source>
        <dbReference type="Google" id="ProtNLM"/>
    </source>
</evidence>
<protein>
    <recommendedName>
        <fullName evidence="4">RxLR effector protein</fullName>
    </recommendedName>
</protein>
<gene>
    <name evidence="2" type="ORF">V7S43_014038</name>
</gene>
<reference evidence="2 3" key="1">
    <citation type="submission" date="2024-09" db="EMBL/GenBank/DDBJ databases">
        <title>Genome sequencing and assembly of Phytophthora oleae, isolate VK10A, causative agent of rot of olive drupes.</title>
        <authorList>
            <person name="Conti Taguali S."/>
            <person name="Riolo M."/>
            <person name="La Spada F."/>
            <person name="Cacciola S.O."/>
            <person name="Dionisio G."/>
        </authorList>
    </citation>
    <scope>NUCLEOTIDE SEQUENCE [LARGE SCALE GENOMIC DNA]</scope>
    <source>
        <strain evidence="2 3">VK10A</strain>
    </source>
</reference>
<proteinExistence type="predicted"/>
<feature type="signal peptide" evidence="1">
    <location>
        <begin position="1"/>
        <end position="24"/>
    </location>
</feature>
<evidence type="ECO:0000313" key="2">
    <source>
        <dbReference type="EMBL" id="KAL3661022.1"/>
    </source>
</evidence>
<comment type="caution">
    <text evidence="2">The sequence shown here is derived from an EMBL/GenBank/DDBJ whole genome shotgun (WGS) entry which is preliminary data.</text>
</comment>